<evidence type="ECO:0000313" key="2">
    <source>
        <dbReference type="Proteomes" id="UP000232722"/>
    </source>
</evidence>
<accession>A0A2N0NQE3</accession>
<reference evidence="1 2" key="1">
    <citation type="submission" date="2016-04" db="EMBL/GenBank/DDBJ databases">
        <title>Genome analyses suggest a sexual origin of heterokaryosis in a supposedly ancient asexual fungus.</title>
        <authorList>
            <person name="Ropars J."/>
            <person name="Sedzielewska K."/>
            <person name="Noel J."/>
            <person name="Charron P."/>
            <person name="Farinelli L."/>
            <person name="Marton T."/>
            <person name="Kruger M."/>
            <person name="Pelin A."/>
            <person name="Brachmann A."/>
            <person name="Corradi N."/>
        </authorList>
    </citation>
    <scope>NUCLEOTIDE SEQUENCE [LARGE SCALE GENOMIC DNA]</scope>
    <source>
        <strain evidence="1 2">A5</strain>
    </source>
</reference>
<evidence type="ECO:0000313" key="1">
    <source>
        <dbReference type="EMBL" id="PKB96789.1"/>
    </source>
</evidence>
<dbReference type="VEuPathDB" id="FungiDB:RhiirA1_429905"/>
<organism evidence="1 2">
    <name type="scientific">Rhizophagus irregularis</name>
    <dbReference type="NCBI Taxonomy" id="588596"/>
    <lineage>
        <taxon>Eukaryota</taxon>
        <taxon>Fungi</taxon>
        <taxon>Fungi incertae sedis</taxon>
        <taxon>Mucoromycota</taxon>
        <taxon>Glomeromycotina</taxon>
        <taxon>Glomeromycetes</taxon>
        <taxon>Glomerales</taxon>
        <taxon>Glomeraceae</taxon>
        <taxon>Rhizophagus</taxon>
    </lineage>
</organism>
<dbReference type="AlphaFoldDB" id="A0A2N0NQE3"/>
<name>A0A2N0NQE3_9GLOM</name>
<sequence length="257" mass="30553">MAEVINANFHNSLENLKSKKKKHIEELDMKCRIEEKIHKVLLADLNNQDWTRCRSSFEELSNNSKEIHQMMRTQNKIAEDTFSLTEKFEEKVQILQGRVASLENSSEDSSKTNRILVYGDWVVILIDQIIVPQFMGGQNDWDKIVNIFTKSICQNTDYYLLENEEEDKLFERLDEILKKVKMTLGEFEYLIRLNKKRNLQFHKNDQSLDEAKRQLEMTFPKDLECYKEPLKKALCAIEVKWKNNRNGNGNRRFKRNQ</sequence>
<dbReference type="VEuPathDB" id="FungiDB:FUN_020376"/>
<dbReference type="Proteomes" id="UP000232722">
    <property type="component" value="Unassembled WGS sequence"/>
</dbReference>
<gene>
    <name evidence="1" type="ORF">RhiirA5_470082</name>
</gene>
<protein>
    <submittedName>
        <fullName evidence="1">Uncharacterized protein</fullName>
    </submittedName>
</protein>
<comment type="caution">
    <text evidence="1">The sequence shown here is derived from an EMBL/GenBank/DDBJ whole genome shotgun (WGS) entry which is preliminary data.</text>
</comment>
<proteinExistence type="predicted"/>
<dbReference type="VEuPathDB" id="FungiDB:RhiirFUN_018978"/>
<reference evidence="1 2" key="2">
    <citation type="submission" date="2017-09" db="EMBL/GenBank/DDBJ databases">
        <title>Extensive intraspecific genome diversity in a model arbuscular mycorrhizal fungus.</title>
        <authorList>
            <person name="Chen E.C."/>
            <person name="Morin E."/>
            <person name="Beaudet D."/>
            <person name="Noel J."/>
            <person name="Ndikumana S."/>
            <person name="Charron P."/>
            <person name="St-Onge C."/>
            <person name="Giorgi J."/>
            <person name="Grigoriev I.V."/>
            <person name="Roux C."/>
            <person name="Martin F.M."/>
            <person name="Corradi N."/>
        </authorList>
    </citation>
    <scope>NUCLEOTIDE SEQUENCE [LARGE SCALE GENOMIC DNA]</scope>
    <source>
        <strain evidence="1 2">A5</strain>
    </source>
</reference>
<dbReference type="EMBL" id="LLXJ01003632">
    <property type="protein sequence ID" value="PKB96789.1"/>
    <property type="molecule type" value="Genomic_DNA"/>
</dbReference>